<evidence type="ECO:0000313" key="2">
    <source>
        <dbReference type="Proteomes" id="UP000317303"/>
    </source>
</evidence>
<dbReference type="EMBL" id="VLJV01000001">
    <property type="protein sequence ID" value="TWH21354.1"/>
    <property type="molecule type" value="Genomic_DNA"/>
</dbReference>
<reference evidence="1 2" key="1">
    <citation type="submission" date="2019-07" db="EMBL/GenBank/DDBJ databases">
        <title>R&amp;d 2014.</title>
        <authorList>
            <person name="Klenk H.-P."/>
        </authorList>
    </citation>
    <scope>NUCLEOTIDE SEQUENCE [LARGE SCALE GENOMIC DNA]</scope>
    <source>
        <strain evidence="1 2">DSM 43194</strain>
    </source>
</reference>
<evidence type="ECO:0000313" key="1">
    <source>
        <dbReference type="EMBL" id="TWH21354.1"/>
    </source>
</evidence>
<dbReference type="InterPro" id="IPR007061">
    <property type="entry name" value="MST-like"/>
</dbReference>
<dbReference type="InterPro" id="IPR034660">
    <property type="entry name" value="DinB/YfiT-like"/>
</dbReference>
<comment type="caution">
    <text evidence="1">The sequence shown here is derived from an EMBL/GenBank/DDBJ whole genome shotgun (WGS) entry which is preliminary data.</text>
</comment>
<sequence>MNAVSTTSSGAPESAKATLRRYLQQAREAMLWKLDGVTEYDARRPLTPTGTNLLGLVKHVAGVEFGYLSEVFGYGEGAPGWLDGSDPDPQVDMWARPDETREDVVALYRTAWANTDAAIAELTLDTVGRVPHWPDARNPVTFQQILVHLVAETHRHAGHADILREGIDGAAGYTPSATNLPQWDDNDGGWPAYVAKLEQVAARFRD</sequence>
<dbReference type="RefSeq" id="WP_036877296.1">
    <property type="nucleotide sequence ID" value="NZ_JOIJ01000017.1"/>
</dbReference>
<dbReference type="Gene3D" id="1.20.120.450">
    <property type="entry name" value="dinb family like domain"/>
    <property type="match status" value="1"/>
</dbReference>
<dbReference type="SUPFAM" id="SSF109854">
    <property type="entry name" value="DinB/YfiT-like putative metalloenzymes"/>
    <property type="match status" value="1"/>
</dbReference>
<protein>
    <submittedName>
        <fullName evidence="1">Uncharacterized protein DUF664</fullName>
    </submittedName>
</protein>
<proteinExistence type="predicted"/>
<name>A0A660CG14_9PSEU</name>
<dbReference type="Pfam" id="PF04978">
    <property type="entry name" value="MST"/>
    <property type="match status" value="1"/>
</dbReference>
<organism evidence="1 2">
    <name type="scientific">Prauserella rugosa</name>
    <dbReference type="NCBI Taxonomy" id="43354"/>
    <lineage>
        <taxon>Bacteria</taxon>
        <taxon>Bacillati</taxon>
        <taxon>Actinomycetota</taxon>
        <taxon>Actinomycetes</taxon>
        <taxon>Pseudonocardiales</taxon>
        <taxon>Pseudonocardiaceae</taxon>
        <taxon>Prauserella</taxon>
    </lineage>
</organism>
<accession>A0A660CG14</accession>
<keyword evidence="2" id="KW-1185">Reference proteome</keyword>
<dbReference type="Proteomes" id="UP000317303">
    <property type="component" value="Unassembled WGS sequence"/>
</dbReference>
<dbReference type="OrthoDB" id="4548523at2"/>
<dbReference type="AlphaFoldDB" id="A0A660CG14"/>
<gene>
    <name evidence="1" type="ORF">JD82_03216</name>
</gene>